<dbReference type="EMBL" id="OR472445">
    <property type="protein sequence ID" value="WNV45582.1"/>
    <property type="molecule type" value="Genomic_DNA"/>
</dbReference>
<evidence type="ECO:0000313" key="1">
    <source>
        <dbReference type="EMBL" id="WNV45582.1"/>
    </source>
</evidence>
<gene>
    <name evidence="1" type="ORF">FVZTVLPZ_CDS0085</name>
</gene>
<sequence>MYNDKVKSSAVDRFAMRPRTVTIIRTEQGLMSILPINAHHGNCPRVAFSRRIDKGKWRNW</sequence>
<accession>A0AB38Z3R4</accession>
<proteinExistence type="predicted"/>
<reference evidence="1" key="1">
    <citation type="submission" date="2023-08" db="EMBL/GenBank/DDBJ databases">
        <authorList>
            <person name="Rotman E.R."/>
            <person name="Mimee M."/>
        </authorList>
    </citation>
    <scope>NUCLEOTIDE SEQUENCE</scope>
</reference>
<protein>
    <submittedName>
        <fullName evidence="1">Uncharacterized protein</fullName>
    </submittedName>
</protein>
<organism evidence="1">
    <name type="scientific">Klebsiella phage vB_KpnM_Iguana_ER37</name>
    <dbReference type="NCBI Taxonomy" id="3076781"/>
    <lineage>
        <taxon>Viruses</taxon>
        <taxon>Duplodnaviria</taxon>
        <taxon>Heunggongvirae</taxon>
        <taxon>Uroviricota</taxon>
        <taxon>Caudoviricetes</taxon>
    </lineage>
</organism>
<name>A0AB38Z3R4_9CAUD</name>